<name>A0AAE1AUA6_9GAST</name>
<proteinExistence type="predicted"/>
<dbReference type="AlphaFoldDB" id="A0AAE1AUA6"/>
<reference evidence="2" key="1">
    <citation type="journal article" date="2023" name="G3 (Bethesda)">
        <title>A reference genome for the long-term kleptoplast-retaining sea slug Elysia crispata morphotype clarki.</title>
        <authorList>
            <person name="Eastman K.E."/>
            <person name="Pendleton A.L."/>
            <person name="Shaikh M.A."/>
            <person name="Suttiyut T."/>
            <person name="Ogas R."/>
            <person name="Tomko P."/>
            <person name="Gavelis G."/>
            <person name="Widhalm J.R."/>
            <person name="Wisecaver J.H."/>
        </authorList>
    </citation>
    <scope>NUCLEOTIDE SEQUENCE</scope>
    <source>
        <strain evidence="2">ECLA1</strain>
    </source>
</reference>
<protein>
    <submittedName>
        <fullName evidence="2">Uncharacterized protein</fullName>
    </submittedName>
</protein>
<comment type="caution">
    <text evidence="2">The sequence shown here is derived from an EMBL/GenBank/DDBJ whole genome shotgun (WGS) entry which is preliminary data.</text>
</comment>
<feature type="region of interest" description="Disordered" evidence="1">
    <location>
        <begin position="144"/>
        <end position="173"/>
    </location>
</feature>
<dbReference type="EMBL" id="JAWDGP010001132">
    <property type="protein sequence ID" value="KAK3794169.1"/>
    <property type="molecule type" value="Genomic_DNA"/>
</dbReference>
<dbReference type="Proteomes" id="UP001283361">
    <property type="component" value="Unassembled WGS sequence"/>
</dbReference>
<evidence type="ECO:0000313" key="3">
    <source>
        <dbReference type="Proteomes" id="UP001283361"/>
    </source>
</evidence>
<sequence length="236" mass="25225">MSTSSLPVSRQLGVVPGEAASGVLALPCPGLRLISSLRGGVFTGMARIDRKMDRVGRGGERTGRYTQPYELIESDARCTPPPPASRLHFGAVIILNRNMQLLPHEDSTGSRSINFVDLCDVRSLTCGNNISCPSMYLGTHATAAASPEDRANHHKNQQTRPPMTPSPPPASCQYHSTRSISMETDTPYQPPTLVPAERLQSVSSLSGNEVDGFLPLVASSGSECLVSASAQRLELV</sequence>
<accession>A0AAE1AUA6</accession>
<gene>
    <name evidence="2" type="ORF">RRG08_049570</name>
</gene>
<keyword evidence="3" id="KW-1185">Reference proteome</keyword>
<evidence type="ECO:0000256" key="1">
    <source>
        <dbReference type="SAM" id="MobiDB-lite"/>
    </source>
</evidence>
<organism evidence="2 3">
    <name type="scientific">Elysia crispata</name>
    <name type="common">lettuce slug</name>
    <dbReference type="NCBI Taxonomy" id="231223"/>
    <lineage>
        <taxon>Eukaryota</taxon>
        <taxon>Metazoa</taxon>
        <taxon>Spiralia</taxon>
        <taxon>Lophotrochozoa</taxon>
        <taxon>Mollusca</taxon>
        <taxon>Gastropoda</taxon>
        <taxon>Heterobranchia</taxon>
        <taxon>Euthyneura</taxon>
        <taxon>Panpulmonata</taxon>
        <taxon>Sacoglossa</taxon>
        <taxon>Placobranchoidea</taxon>
        <taxon>Plakobranchidae</taxon>
        <taxon>Elysia</taxon>
    </lineage>
</organism>
<evidence type="ECO:0000313" key="2">
    <source>
        <dbReference type="EMBL" id="KAK3794169.1"/>
    </source>
</evidence>